<gene>
    <name evidence="3" type="ORF">SPV1_00487</name>
</gene>
<sequence>MRVLVNMLSTTNYSGRHVMMGHLRSLVPWTQGEHEYLVLHHAGNRHIRTDLGESVTWLECPEKTAGWFGRMIWERKHLGTLALRHAVDFIWTPSGTVTPGLPVPQISYAMNPWSLVPELKLKGIDALKAAAQRYGYKKAVKDAAMMLYLSEFMRHAYRKNAGMTEHASEVVYTGLDDLLFERAEKLRSVKRNRWQILSVSAMAPHKGVETLLRAVDKLVHEYNLPVELLLVGAWPDAGYEERMHALTTSLGLDEVVTFKGHASVEDLHRHYAEAGVFCLMSWCESFGIPAVEAQAFGTPVVSSACCAIPEVCGEGGVFPAPGDVDATAGALAGLLSDEASWQQLSEAARSNAGRFHWQRCTRPLMQMFDVIAGGKSHE</sequence>
<evidence type="ECO:0000313" key="4">
    <source>
        <dbReference type="Proteomes" id="UP000005297"/>
    </source>
</evidence>
<dbReference type="OrthoDB" id="9764577at2"/>
<dbReference type="AlphaFoldDB" id="Q0EXZ1"/>
<evidence type="ECO:0000313" key="3">
    <source>
        <dbReference type="EMBL" id="EAU54061.1"/>
    </source>
</evidence>
<dbReference type="Gene3D" id="3.40.50.2000">
    <property type="entry name" value="Glycogen Phosphorylase B"/>
    <property type="match status" value="2"/>
</dbReference>
<name>Q0EXZ1_9PROT</name>
<dbReference type="EMBL" id="AATS01000012">
    <property type="protein sequence ID" value="EAU54061.1"/>
    <property type="molecule type" value="Genomic_DNA"/>
</dbReference>
<keyword evidence="1 3" id="KW-0808">Transferase</keyword>
<dbReference type="Pfam" id="PF00534">
    <property type="entry name" value="Glycos_transf_1"/>
    <property type="match status" value="1"/>
</dbReference>
<dbReference type="GO" id="GO:0016757">
    <property type="term" value="F:glycosyltransferase activity"/>
    <property type="evidence" value="ECO:0007669"/>
    <property type="project" value="InterPro"/>
</dbReference>
<accession>Q0EXZ1</accession>
<reference evidence="3 4" key="1">
    <citation type="submission" date="2006-09" db="EMBL/GenBank/DDBJ databases">
        <authorList>
            <person name="Emerson D."/>
            <person name="Ferriera S."/>
            <person name="Johnson J."/>
            <person name="Kravitz S."/>
            <person name="Halpern A."/>
            <person name="Remington K."/>
            <person name="Beeson K."/>
            <person name="Tran B."/>
            <person name="Rogers Y.-H."/>
            <person name="Friedman R."/>
            <person name="Venter J.C."/>
        </authorList>
    </citation>
    <scope>NUCLEOTIDE SEQUENCE [LARGE SCALE GENOMIC DNA]</scope>
    <source>
        <strain evidence="3 4">PV-1</strain>
    </source>
</reference>
<proteinExistence type="predicted"/>
<dbReference type="PANTHER" id="PTHR46401">
    <property type="entry name" value="GLYCOSYLTRANSFERASE WBBK-RELATED"/>
    <property type="match status" value="1"/>
</dbReference>
<evidence type="ECO:0000256" key="1">
    <source>
        <dbReference type="ARBA" id="ARBA00022679"/>
    </source>
</evidence>
<evidence type="ECO:0000259" key="2">
    <source>
        <dbReference type="Pfam" id="PF00534"/>
    </source>
</evidence>
<dbReference type="Proteomes" id="UP000005297">
    <property type="component" value="Unassembled WGS sequence"/>
</dbReference>
<dbReference type="GO" id="GO:0009103">
    <property type="term" value="P:lipopolysaccharide biosynthetic process"/>
    <property type="evidence" value="ECO:0007669"/>
    <property type="project" value="TreeGrafter"/>
</dbReference>
<organism evidence="3 4">
    <name type="scientific">Mariprofundus ferrooxydans PV-1</name>
    <dbReference type="NCBI Taxonomy" id="314345"/>
    <lineage>
        <taxon>Bacteria</taxon>
        <taxon>Pseudomonadati</taxon>
        <taxon>Pseudomonadota</taxon>
        <taxon>Candidatius Mariprofundia</taxon>
        <taxon>Mariprofundales</taxon>
        <taxon>Mariprofundaceae</taxon>
        <taxon>Mariprofundus</taxon>
    </lineage>
</organism>
<dbReference type="eggNOG" id="COG0438">
    <property type="taxonomic scope" value="Bacteria"/>
</dbReference>
<dbReference type="HOGENOM" id="CLU_799090_0_0_0"/>
<dbReference type="RefSeq" id="WP_009850398.1">
    <property type="nucleotide sequence ID" value="NZ_DS022295.1"/>
</dbReference>
<comment type="caution">
    <text evidence="3">The sequence shown here is derived from an EMBL/GenBank/DDBJ whole genome shotgun (WGS) entry which is preliminary data.</text>
</comment>
<dbReference type="CDD" id="cd03801">
    <property type="entry name" value="GT4_PimA-like"/>
    <property type="match status" value="1"/>
</dbReference>
<dbReference type="SUPFAM" id="SSF53756">
    <property type="entry name" value="UDP-Glycosyltransferase/glycogen phosphorylase"/>
    <property type="match status" value="1"/>
</dbReference>
<dbReference type="InterPro" id="IPR001296">
    <property type="entry name" value="Glyco_trans_1"/>
</dbReference>
<dbReference type="InParanoid" id="Q0EXZ1"/>
<dbReference type="PANTHER" id="PTHR46401:SF2">
    <property type="entry name" value="GLYCOSYLTRANSFERASE WBBK-RELATED"/>
    <property type="match status" value="1"/>
</dbReference>
<protein>
    <submittedName>
        <fullName evidence="3">Lipopolysaccharide glycosyltransferase, putative</fullName>
    </submittedName>
</protein>
<keyword evidence="4" id="KW-1185">Reference proteome</keyword>
<feature type="domain" description="Glycosyl transferase family 1" evidence="2">
    <location>
        <begin position="191"/>
        <end position="350"/>
    </location>
</feature>